<organism evidence="2 3">
    <name type="scientific">Hespellia stercorisuis DSM 15480</name>
    <dbReference type="NCBI Taxonomy" id="1121950"/>
    <lineage>
        <taxon>Bacteria</taxon>
        <taxon>Bacillati</taxon>
        <taxon>Bacillota</taxon>
        <taxon>Clostridia</taxon>
        <taxon>Lachnospirales</taxon>
        <taxon>Lachnospiraceae</taxon>
        <taxon>Hespellia</taxon>
    </lineage>
</organism>
<name>A0A1M6MHE2_9FIRM</name>
<dbReference type="RefSeq" id="WP_073107722.1">
    <property type="nucleotide sequence ID" value="NZ_FQZY01000018.1"/>
</dbReference>
<protein>
    <submittedName>
        <fullName evidence="2">Predicted lipoprotein</fullName>
    </submittedName>
</protein>
<dbReference type="Proteomes" id="UP000184301">
    <property type="component" value="Unassembled WGS sequence"/>
</dbReference>
<keyword evidence="3" id="KW-1185">Reference proteome</keyword>
<proteinExistence type="predicted"/>
<dbReference type="OrthoDB" id="156515at2"/>
<dbReference type="Gene3D" id="2.40.50.420">
    <property type="entry name" value="Envelope glycoprotein gp160, DUF2291, alpha/beta domain"/>
    <property type="match status" value="1"/>
</dbReference>
<feature type="signal peptide" evidence="1">
    <location>
        <begin position="1"/>
        <end position="21"/>
    </location>
</feature>
<sequence>MKKKIISLLLATALVMTTMSGCIKVVKIGEEGKLTGKTEFNAGDNVAEFWDSQALPELEETAVDLGDFLTEAKGDLTSLADKYGKYSMGTSGDLSYVVKGTGTVESVDTESKAGTMTVKLDGYDGSEEIKLQVGSVFKGSAVRDSLSFIKYGDYTNQQEYAQVSKSIHDLIQETVVSPDTAKDYEGKTVSFVGCFTVSDNTTLLITPVELKEE</sequence>
<dbReference type="SUPFAM" id="SSF141318">
    <property type="entry name" value="TM0957-like"/>
    <property type="match status" value="1"/>
</dbReference>
<accession>A0A1M6MHE2</accession>
<dbReference type="EMBL" id="FQZY01000018">
    <property type="protein sequence ID" value="SHJ82740.1"/>
    <property type="molecule type" value="Genomic_DNA"/>
</dbReference>
<keyword evidence="1" id="KW-0732">Signal</keyword>
<evidence type="ECO:0000313" key="2">
    <source>
        <dbReference type="EMBL" id="SHJ82740.1"/>
    </source>
</evidence>
<dbReference type="Pfam" id="PF10054">
    <property type="entry name" value="DUF2291"/>
    <property type="match status" value="1"/>
</dbReference>
<gene>
    <name evidence="2" type="ORF">SAMN02745243_01485</name>
</gene>
<reference evidence="2 3" key="1">
    <citation type="submission" date="2016-11" db="EMBL/GenBank/DDBJ databases">
        <authorList>
            <person name="Jaros S."/>
            <person name="Januszkiewicz K."/>
            <person name="Wedrychowicz H."/>
        </authorList>
    </citation>
    <scope>NUCLEOTIDE SEQUENCE [LARGE SCALE GENOMIC DNA]</scope>
    <source>
        <strain evidence="2 3">DSM 15480</strain>
    </source>
</reference>
<dbReference type="PROSITE" id="PS51257">
    <property type="entry name" value="PROKAR_LIPOPROTEIN"/>
    <property type="match status" value="1"/>
</dbReference>
<evidence type="ECO:0000256" key="1">
    <source>
        <dbReference type="SAM" id="SignalP"/>
    </source>
</evidence>
<dbReference type="InterPro" id="IPR036215">
    <property type="entry name" value="TM0957-like_sf"/>
</dbReference>
<keyword evidence="2" id="KW-0449">Lipoprotein</keyword>
<dbReference type="AlphaFoldDB" id="A0A1M6MHE2"/>
<evidence type="ECO:0000313" key="3">
    <source>
        <dbReference type="Proteomes" id="UP000184301"/>
    </source>
</evidence>
<dbReference type="PIRSF" id="PIRSF033535">
    <property type="entry name" value="UCP033535_plp"/>
    <property type="match status" value="1"/>
</dbReference>
<dbReference type="Gene3D" id="1.10.10.1260">
    <property type="entry name" value="Envelope glycoprotein gp160, DUF2291, helical domain"/>
    <property type="match status" value="1"/>
</dbReference>
<feature type="chain" id="PRO_5012115995" evidence="1">
    <location>
        <begin position="22"/>
        <end position="213"/>
    </location>
</feature>
<dbReference type="InterPro" id="IPR014582">
    <property type="entry name" value="UCP033535_lipo"/>
</dbReference>
<dbReference type="STRING" id="1121950.SAMN02745243_01485"/>